<dbReference type="Pfam" id="PF12963">
    <property type="entry name" value="DUF3852"/>
    <property type="match status" value="1"/>
</dbReference>
<evidence type="ECO:0000256" key="1">
    <source>
        <dbReference type="SAM" id="Phobius"/>
    </source>
</evidence>
<sequence>AMYMDYRKHGQIEWTPVAVIFACLIFTLTAPLYIWSIV</sequence>
<name>A0AAW5KSJ5_9FIRM</name>
<keyword evidence="1" id="KW-0812">Transmembrane</keyword>
<protein>
    <submittedName>
        <fullName evidence="2">DUF3852 domain-containing protein</fullName>
    </submittedName>
</protein>
<comment type="caution">
    <text evidence="2">The sequence shown here is derived from an EMBL/GenBank/DDBJ whole genome shotgun (WGS) entry which is preliminary data.</text>
</comment>
<gene>
    <name evidence="2" type="ORF">NE632_14800</name>
</gene>
<proteinExistence type="predicted"/>
<evidence type="ECO:0000313" key="2">
    <source>
        <dbReference type="EMBL" id="MCQ5154552.1"/>
    </source>
</evidence>
<accession>A0AAW5KSJ5</accession>
<reference evidence="2" key="1">
    <citation type="submission" date="2022-06" db="EMBL/GenBank/DDBJ databases">
        <title>Isolation of gut microbiota from human fecal samples.</title>
        <authorList>
            <person name="Pamer E.G."/>
            <person name="Barat B."/>
            <person name="Waligurski E."/>
            <person name="Medina S."/>
            <person name="Paddock L."/>
            <person name="Mostad J."/>
        </authorList>
    </citation>
    <scope>NUCLEOTIDE SEQUENCE</scope>
    <source>
        <strain evidence="2">DFI.5.57</strain>
    </source>
</reference>
<organism evidence="2 3">
    <name type="scientific">Ruminococcus bicirculans</name>
    <name type="common">ex Wegman et al. 2014</name>
    <dbReference type="NCBI Taxonomy" id="1160721"/>
    <lineage>
        <taxon>Bacteria</taxon>
        <taxon>Bacillati</taxon>
        <taxon>Bacillota</taxon>
        <taxon>Clostridia</taxon>
        <taxon>Eubacteriales</taxon>
        <taxon>Oscillospiraceae</taxon>
        <taxon>Ruminococcus</taxon>
    </lineage>
</organism>
<feature type="non-terminal residue" evidence="2">
    <location>
        <position position="1"/>
    </location>
</feature>
<feature type="transmembrane region" description="Helical" evidence="1">
    <location>
        <begin position="12"/>
        <end position="35"/>
    </location>
</feature>
<keyword evidence="1" id="KW-0472">Membrane</keyword>
<dbReference type="InterPro" id="IPR024330">
    <property type="entry name" value="DUF3852"/>
</dbReference>
<dbReference type="EMBL" id="JANGCN010000145">
    <property type="protein sequence ID" value="MCQ5154552.1"/>
    <property type="molecule type" value="Genomic_DNA"/>
</dbReference>
<dbReference type="AlphaFoldDB" id="A0AAW5KSJ5"/>
<keyword evidence="1" id="KW-1133">Transmembrane helix</keyword>
<dbReference type="Proteomes" id="UP001206236">
    <property type="component" value="Unassembled WGS sequence"/>
</dbReference>
<evidence type="ECO:0000313" key="3">
    <source>
        <dbReference type="Proteomes" id="UP001206236"/>
    </source>
</evidence>
<dbReference type="RefSeq" id="WP_256322752.1">
    <property type="nucleotide sequence ID" value="NZ_JANGCN010000145.1"/>
</dbReference>